<evidence type="ECO:0000313" key="1">
    <source>
        <dbReference type="EMBL" id="MBL1411526.1"/>
    </source>
</evidence>
<keyword evidence="2" id="KW-1185">Reference proteome</keyword>
<comment type="caution">
    <text evidence="1">The sequence shown here is derived from an EMBL/GenBank/DDBJ whole genome shotgun (WGS) entry which is preliminary data.</text>
</comment>
<dbReference type="Gene3D" id="3.30.565.60">
    <property type="match status" value="1"/>
</dbReference>
<reference evidence="1 2" key="1">
    <citation type="submission" date="2021-01" db="EMBL/GenBank/DDBJ databases">
        <title>C459-1 draft genome sequence.</title>
        <authorList>
            <person name="Zhang X.-F."/>
        </authorList>
    </citation>
    <scope>NUCLEOTIDE SEQUENCE [LARGE SCALE GENOMIC DNA]</scope>
    <source>
        <strain evidence="2">C459-1</strain>
    </source>
</reference>
<sequence length="119" mass="13731">MPEGLSEEEFFDGVSFPRNRELMRVYRDLELVEQLGSGVPRILESYDKECFKFLDNFTRITFPISEANGSYVALIPITAQSVYKIPVLHRVQRLPGYFLPTKDDSSLSVYIRLYTDING</sequence>
<dbReference type="Pfam" id="PF13749">
    <property type="entry name" value="HATPase_c_4"/>
    <property type="match status" value="1"/>
</dbReference>
<protein>
    <recommendedName>
        <fullName evidence="3">ATP-dependent DNA helicase RecG C-terminal domain-containing protein</fullName>
    </recommendedName>
</protein>
<evidence type="ECO:0000313" key="2">
    <source>
        <dbReference type="Proteomes" id="UP000625283"/>
    </source>
</evidence>
<dbReference type="InterPro" id="IPR038475">
    <property type="entry name" value="RecG_C_sf"/>
</dbReference>
<accession>A0ABS1RA02</accession>
<gene>
    <name evidence="1" type="ORF">JKG61_22395</name>
</gene>
<evidence type="ECO:0008006" key="3">
    <source>
        <dbReference type="Google" id="ProtNLM"/>
    </source>
</evidence>
<organism evidence="1 2">
    <name type="scientific">Sphingobacterium faecale</name>
    <dbReference type="NCBI Taxonomy" id="2803775"/>
    <lineage>
        <taxon>Bacteria</taxon>
        <taxon>Pseudomonadati</taxon>
        <taxon>Bacteroidota</taxon>
        <taxon>Sphingobacteriia</taxon>
        <taxon>Sphingobacteriales</taxon>
        <taxon>Sphingobacteriaceae</taxon>
        <taxon>Sphingobacterium</taxon>
    </lineage>
</organism>
<name>A0ABS1RA02_9SPHI</name>
<proteinExistence type="predicted"/>
<dbReference type="Proteomes" id="UP000625283">
    <property type="component" value="Unassembled WGS sequence"/>
</dbReference>
<dbReference type="EMBL" id="JAERTY010000020">
    <property type="protein sequence ID" value="MBL1411526.1"/>
    <property type="molecule type" value="Genomic_DNA"/>
</dbReference>